<gene>
    <name evidence="1" type="ORF">POM88_001514</name>
</gene>
<organism evidence="1 2">
    <name type="scientific">Heracleum sosnowskyi</name>
    <dbReference type="NCBI Taxonomy" id="360622"/>
    <lineage>
        <taxon>Eukaryota</taxon>
        <taxon>Viridiplantae</taxon>
        <taxon>Streptophyta</taxon>
        <taxon>Embryophyta</taxon>
        <taxon>Tracheophyta</taxon>
        <taxon>Spermatophyta</taxon>
        <taxon>Magnoliopsida</taxon>
        <taxon>eudicotyledons</taxon>
        <taxon>Gunneridae</taxon>
        <taxon>Pentapetalae</taxon>
        <taxon>asterids</taxon>
        <taxon>campanulids</taxon>
        <taxon>Apiales</taxon>
        <taxon>Apiaceae</taxon>
        <taxon>Apioideae</taxon>
        <taxon>apioid superclade</taxon>
        <taxon>Tordylieae</taxon>
        <taxon>Tordyliinae</taxon>
        <taxon>Heracleum</taxon>
    </lineage>
</organism>
<proteinExistence type="predicted"/>
<protein>
    <submittedName>
        <fullName evidence="1">Uncharacterized protein</fullName>
    </submittedName>
</protein>
<dbReference type="Proteomes" id="UP001237642">
    <property type="component" value="Unassembled WGS sequence"/>
</dbReference>
<name>A0AAD8JEB6_9APIA</name>
<dbReference type="AlphaFoldDB" id="A0AAD8JEB6"/>
<sequence length="121" mass="13793">MEYIGNESCLEGTGEENIVDGSQINYTGRIVEESSTSQVSTGSEAKYFQHLSHFQNFEKTHEGRSGVDILTNKSHVKTSHQQDMNITLTTEQFREESNLSDPCFMDSIEAYIVVTRIFRIY</sequence>
<comment type="caution">
    <text evidence="1">The sequence shown here is derived from an EMBL/GenBank/DDBJ whole genome shotgun (WGS) entry which is preliminary data.</text>
</comment>
<evidence type="ECO:0000313" key="2">
    <source>
        <dbReference type="Proteomes" id="UP001237642"/>
    </source>
</evidence>
<reference evidence="1" key="2">
    <citation type="submission" date="2023-05" db="EMBL/GenBank/DDBJ databases">
        <authorList>
            <person name="Schelkunov M.I."/>
        </authorList>
    </citation>
    <scope>NUCLEOTIDE SEQUENCE</scope>
    <source>
        <strain evidence="1">Hsosn_3</strain>
        <tissue evidence="1">Leaf</tissue>
    </source>
</reference>
<evidence type="ECO:0000313" key="1">
    <source>
        <dbReference type="EMBL" id="KAK1401909.1"/>
    </source>
</evidence>
<reference evidence="1" key="1">
    <citation type="submission" date="2023-02" db="EMBL/GenBank/DDBJ databases">
        <title>Genome of toxic invasive species Heracleum sosnowskyi carries increased number of genes despite the absence of recent whole-genome duplications.</title>
        <authorList>
            <person name="Schelkunov M."/>
            <person name="Shtratnikova V."/>
            <person name="Makarenko M."/>
            <person name="Klepikova A."/>
            <person name="Omelchenko D."/>
            <person name="Novikova G."/>
            <person name="Obukhova E."/>
            <person name="Bogdanov V."/>
            <person name="Penin A."/>
            <person name="Logacheva M."/>
        </authorList>
    </citation>
    <scope>NUCLEOTIDE SEQUENCE</scope>
    <source>
        <strain evidence="1">Hsosn_3</strain>
        <tissue evidence="1">Leaf</tissue>
    </source>
</reference>
<accession>A0AAD8JEB6</accession>
<keyword evidence="2" id="KW-1185">Reference proteome</keyword>
<dbReference type="EMBL" id="JAUIZM010000001">
    <property type="protein sequence ID" value="KAK1401909.1"/>
    <property type="molecule type" value="Genomic_DNA"/>
</dbReference>